<organism evidence="9 10">
    <name type="scientific">Candidimonas nitroreducens</name>
    <dbReference type="NCBI Taxonomy" id="683354"/>
    <lineage>
        <taxon>Bacteria</taxon>
        <taxon>Pseudomonadati</taxon>
        <taxon>Pseudomonadota</taxon>
        <taxon>Betaproteobacteria</taxon>
        <taxon>Burkholderiales</taxon>
        <taxon>Alcaligenaceae</taxon>
        <taxon>Candidimonas</taxon>
    </lineage>
</organism>
<gene>
    <name evidence="9" type="ORF">CEY11_18115</name>
</gene>
<protein>
    <submittedName>
        <fullName evidence="9">Cytochrome</fullName>
    </submittedName>
</protein>
<dbReference type="SUPFAM" id="SSF46626">
    <property type="entry name" value="Cytochrome c"/>
    <property type="match status" value="1"/>
</dbReference>
<reference evidence="10" key="1">
    <citation type="submission" date="2017-06" db="EMBL/GenBank/DDBJ databases">
        <title>Herbaspirillum phytohormonus sp. nov., isolated from the root nodule of Robinia pseudoacacia in lead-zinc mine.</title>
        <authorList>
            <person name="Fan M."/>
            <person name="Lin Y."/>
        </authorList>
    </citation>
    <scope>NUCLEOTIDE SEQUENCE [LARGE SCALE GENOMIC DNA]</scope>
    <source>
        <strain evidence="10">SC-089</strain>
    </source>
</reference>
<dbReference type="PROSITE" id="PS51007">
    <property type="entry name" value="CYTC"/>
    <property type="match status" value="1"/>
</dbReference>
<dbReference type="Pfam" id="PF00034">
    <property type="entry name" value="Cytochrom_C"/>
    <property type="match status" value="1"/>
</dbReference>
<evidence type="ECO:0000259" key="8">
    <source>
        <dbReference type="PROSITE" id="PS51007"/>
    </source>
</evidence>
<keyword evidence="4" id="KW-0249">Electron transport</keyword>
<keyword evidence="7" id="KW-0732">Signal</keyword>
<dbReference type="RefSeq" id="WP_088604813.1">
    <property type="nucleotide sequence ID" value="NZ_NJIH01000010.1"/>
</dbReference>
<proteinExistence type="predicted"/>
<keyword evidence="1" id="KW-0813">Transport</keyword>
<dbReference type="EMBL" id="NJIH01000010">
    <property type="protein sequence ID" value="OWT56806.1"/>
    <property type="molecule type" value="Genomic_DNA"/>
</dbReference>
<dbReference type="Proteomes" id="UP000214603">
    <property type="component" value="Unassembled WGS sequence"/>
</dbReference>
<dbReference type="GO" id="GO:0009055">
    <property type="term" value="F:electron transfer activity"/>
    <property type="evidence" value="ECO:0007669"/>
    <property type="project" value="InterPro"/>
</dbReference>
<feature type="signal peptide" evidence="7">
    <location>
        <begin position="1"/>
        <end position="23"/>
    </location>
</feature>
<keyword evidence="5 6" id="KW-0408">Iron</keyword>
<accession>A0A225M6Q9</accession>
<dbReference type="GO" id="GO:0020037">
    <property type="term" value="F:heme binding"/>
    <property type="evidence" value="ECO:0007669"/>
    <property type="project" value="InterPro"/>
</dbReference>
<evidence type="ECO:0000256" key="1">
    <source>
        <dbReference type="ARBA" id="ARBA00022448"/>
    </source>
</evidence>
<evidence type="ECO:0000313" key="10">
    <source>
        <dbReference type="Proteomes" id="UP000214603"/>
    </source>
</evidence>
<feature type="domain" description="Cytochrome c" evidence="8">
    <location>
        <begin position="24"/>
        <end position="114"/>
    </location>
</feature>
<dbReference type="InterPro" id="IPR009056">
    <property type="entry name" value="Cyt_c-like_dom"/>
</dbReference>
<sequence length="121" mass="12608">MKTSTIALVGAFLFAAGSITAQAADIAAGKAAFTKFTCASCHGADAKTPINPAYPILAGQHEDYLRHALHAYQRGQQNAPATANIRKNPIMGAMAAQLKPVDIDNIAAYLASLPSPLSTQE</sequence>
<evidence type="ECO:0000256" key="3">
    <source>
        <dbReference type="ARBA" id="ARBA00022723"/>
    </source>
</evidence>
<evidence type="ECO:0000313" key="9">
    <source>
        <dbReference type="EMBL" id="OWT56806.1"/>
    </source>
</evidence>
<keyword evidence="10" id="KW-1185">Reference proteome</keyword>
<dbReference type="OrthoDB" id="8777614at2"/>
<comment type="caution">
    <text evidence="9">The sequence shown here is derived from an EMBL/GenBank/DDBJ whole genome shotgun (WGS) entry which is preliminary data.</text>
</comment>
<dbReference type="Gene3D" id="1.10.760.10">
    <property type="entry name" value="Cytochrome c-like domain"/>
    <property type="match status" value="1"/>
</dbReference>
<dbReference type="InterPro" id="IPR050597">
    <property type="entry name" value="Cytochrome_c_Oxidase_Subunit"/>
</dbReference>
<keyword evidence="2 6" id="KW-0349">Heme</keyword>
<evidence type="ECO:0000256" key="6">
    <source>
        <dbReference type="PROSITE-ProRule" id="PRU00433"/>
    </source>
</evidence>
<dbReference type="AlphaFoldDB" id="A0A225M6Q9"/>
<dbReference type="GO" id="GO:0046872">
    <property type="term" value="F:metal ion binding"/>
    <property type="evidence" value="ECO:0007669"/>
    <property type="project" value="UniProtKB-KW"/>
</dbReference>
<evidence type="ECO:0000256" key="2">
    <source>
        <dbReference type="ARBA" id="ARBA00022617"/>
    </source>
</evidence>
<evidence type="ECO:0000256" key="4">
    <source>
        <dbReference type="ARBA" id="ARBA00022982"/>
    </source>
</evidence>
<feature type="chain" id="PRO_5013279618" evidence="7">
    <location>
        <begin position="24"/>
        <end position="121"/>
    </location>
</feature>
<evidence type="ECO:0000256" key="5">
    <source>
        <dbReference type="ARBA" id="ARBA00023004"/>
    </source>
</evidence>
<dbReference type="PANTHER" id="PTHR33751">
    <property type="entry name" value="CBB3-TYPE CYTOCHROME C OXIDASE SUBUNIT FIXP"/>
    <property type="match status" value="1"/>
</dbReference>
<evidence type="ECO:0000256" key="7">
    <source>
        <dbReference type="SAM" id="SignalP"/>
    </source>
</evidence>
<dbReference type="PANTHER" id="PTHR33751:SF9">
    <property type="entry name" value="CYTOCHROME C4"/>
    <property type="match status" value="1"/>
</dbReference>
<name>A0A225M6Q9_9BURK</name>
<keyword evidence="3 6" id="KW-0479">Metal-binding</keyword>
<dbReference type="InterPro" id="IPR036909">
    <property type="entry name" value="Cyt_c-like_dom_sf"/>
</dbReference>